<keyword evidence="5 8" id="KW-0238">DNA-binding</keyword>
<dbReference type="InterPro" id="IPR009057">
    <property type="entry name" value="Homeodomain-like_sf"/>
</dbReference>
<dbReference type="InterPro" id="IPR001356">
    <property type="entry name" value="HD"/>
</dbReference>
<gene>
    <name evidence="14" type="ORF">XENORESO_018415</name>
</gene>
<evidence type="ECO:0000256" key="10">
    <source>
        <dbReference type="SAM" id="Coils"/>
    </source>
</evidence>
<comment type="subcellular location">
    <subcellularLocation>
        <location evidence="8 9">Nucleus</location>
    </subcellularLocation>
</comment>
<sequence>EAFKAVEDIHGLFALSKKPPKPQLMANYYNKVSTVFWKSGNALFHSCTLHRLYHLSREMRKNLTQDEMQRMSTRVLLATLSIPITPERTDIARLLDMDGIIVEKHRRLATLLGLQSPPTRQSLINDMVRFNLLQYVLPEVKELYNWLEVDFHPLKLSGRVTKVLNWVRDQAEKEADLQQYVPHLQSNTILRLLQQVAQIYQSIEFSRLASLVPFVDAFQLERSIVDAARHCDLQVRIDHTSRTLSFGSDLNYSTKEDSPVGPFLQNMPSEQIRNQLTAMSASLAKAIQVIKPASNLQEREEHNQQAIAAYLKNARKDHQRILARRQTIEERKERLESLNIQREKEELEQREAEMQKVRKAEEERLRQEAKEREKERIMQEHEQIKKKTVRERLEQIKKTELGAKAFKDIDIEDLEELDPDFIMAKQVEQLEKEKKELQERLKNQEKKIDYFERAKRLEEIPLIKKAYEEQRVKDMELWELQEEERISNLEIEREKALEHKKRMSRMMEDKEGFLAKITAARSFIYEEKLKAFEERLVEERKKRLEERKRQRKEDRRNAFYRQKEEEAQRIHEEQLKKEREERERLEQERREEEEREYQERLRKLEEQERKQRARQQEIEERIRQKNVSPQEKKPKNNWFMVEWRDVILSDRMRRMKEAGEGELRETPNGVAQDWRQEGKEDDREERDGPFKRGDGPRRDAEDRGPRRGFEDDRGGWREREKAREESWGPPRGGANDDEEGGEEEERPGDRFKDQRRTSGGEEAQRKEAGGIPAKKKLTETVVTETVVIETMVVMTGGIESDETIVIRELLLEIMTKAAPGVAEAMKDERSGTVPERTKLTGKRLGLSNLFHSEENFSPISVGVEDYFKQRRLRQLRPKLGNLDYQTMFQPTPKRCFTIESLVAKDNPVPASRSEEPIRPAALSYANSGQMNPFLNGFHSGGRGVYSNPDLMFAEAVSHPPNSAVPVHPVAPPHALAAHPLSSSHSPHPLFASQQRDPSTFYPWLLHRYRYLGHRFQGNETSPESFLLHNALARKPKRIRTAFSPSQLLRLEHAFEKNHYVVGAERKQLAHSLSLTETQVKVWFQNRRTKFKRQKLEEEGSESQQKKKGSHHINRWRLATKQASPEEIDVTSDD</sequence>
<proteinExistence type="predicted"/>
<dbReference type="PROSITE" id="PS50250">
    <property type="entry name" value="PCI"/>
    <property type="match status" value="1"/>
</dbReference>
<feature type="region of interest" description="Disordered" evidence="11">
    <location>
        <begin position="543"/>
        <end position="639"/>
    </location>
</feature>
<feature type="DNA-binding region" description="Homeobox" evidence="8">
    <location>
        <begin position="1035"/>
        <end position="1094"/>
    </location>
</feature>
<feature type="domain" description="Homeobox" evidence="12">
    <location>
        <begin position="1033"/>
        <end position="1093"/>
    </location>
</feature>
<dbReference type="Gene3D" id="1.25.40.860">
    <property type="match status" value="2"/>
</dbReference>
<evidence type="ECO:0000259" key="13">
    <source>
        <dbReference type="PROSITE" id="PS50250"/>
    </source>
</evidence>
<evidence type="ECO:0000313" key="14">
    <source>
        <dbReference type="EMBL" id="MEQ2264750.1"/>
    </source>
</evidence>
<keyword evidence="7 8" id="KW-0539">Nucleus</keyword>
<feature type="compositionally biased region" description="Basic and acidic residues" evidence="11">
    <location>
        <begin position="543"/>
        <end position="623"/>
    </location>
</feature>
<feature type="non-terminal residue" evidence="14">
    <location>
        <position position="1"/>
    </location>
</feature>
<dbReference type="Pfam" id="PF00046">
    <property type="entry name" value="Homeodomain"/>
    <property type="match status" value="1"/>
</dbReference>
<accession>A0ABV0W5M7</accession>
<feature type="region of interest" description="Disordered" evidence="11">
    <location>
        <begin position="658"/>
        <end position="772"/>
    </location>
</feature>
<keyword evidence="10" id="KW-0175">Coiled coil</keyword>
<dbReference type="Gene3D" id="1.10.10.60">
    <property type="entry name" value="Homeodomain-like"/>
    <property type="match status" value="1"/>
</dbReference>
<feature type="compositionally biased region" description="Basic residues" evidence="11">
    <location>
        <begin position="1105"/>
        <end position="1114"/>
    </location>
</feature>
<dbReference type="InterPro" id="IPR017970">
    <property type="entry name" value="Homeobox_CS"/>
</dbReference>
<evidence type="ECO:0000313" key="15">
    <source>
        <dbReference type="Proteomes" id="UP001444071"/>
    </source>
</evidence>
<feature type="region of interest" description="Disordered" evidence="11">
    <location>
        <begin position="1093"/>
        <end position="1133"/>
    </location>
</feature>
<dbReference type="InterPro" id="IPR000717">
    <property type="entry name" value="PCI_dom"/>
</dbReference>
<dbReference type="Pfam" id="PF22591">
    <property type="entry name" value="eIF3a_PCI_TPR-like"/>
    <property type="match status" value="1"/>
</dbReference>
<dbReference type="Gene3D" id="4.10.860.10">
    <property type="entry name" value="UVR domain"/>
    <property type="match status" value="1"/>
</dbReference>
<dbReference type="SMART" id="SM00389">
    <property type="entry name" value="HOX"/>
    <property type="match status" value="1"/>
</dbReference>
<protein>
    <recommendedName>
        <fullName evidence="16">Eukaryotic translation initiation factor 3 subunit A</fullName>
    </recommendedName>
</protein>
<dbReference type="InterPro" id="IPR027512">
    <property type="entry name" value="EIF3A"/>
</dbReference>
<feature type="coiled-coil region" evidence="10">
    <location>
        <begin position="311"/>
        <end position="387"/>
    </location>
</feature>
<keyword evidence="15" id="KW-1185">Reference proteome</keyword>
<evidence type="ECO:0008006" key="16">
    <source>
        <dbReference type="Google" id="ProtNLM"/>
    </source>
</evidence>
<name>A0ABV0W5M7_9TELE</name>
<comment type="caution">
    <text evidence="14">The sequence shown here is derived from an EMBL/GenBank/DDBJ whole genome shotgun (WGS) entry which is preliminary data.</text>
</comment>
<keyword evidence="4" id="KW-0648">Protein biosynthesis</keyword>
<evidence type="ECO:0000256" key="4">
    <source>
        <dbReference type="ARBA" id="ARBA00022917"/>
    </source>
</evidence>
<dbReference type="InterPro" id="IPR054711">
    <property type="entry name" value="eIF3a_PCI_TPR-like"/>
</dbReference>
<dbReference type="SUPFAM" id="SSF46689">
    <property type="entry name" value="Homeodomain-like"/>
    <property type="match status" value="1"/>
</dbReference>
<evidence type="ECO:0000256" key="5">
    <source>
        <dbReference type="ARBA" id="ARBA00023125"/>
    </source>
</evidence>
<dbReference type="PANTHER" id="PTHR14005">
    <property type="entry name" value="EUKARYOTIC TRANSLATION INITIATION FACTOR 3, THETA SUBUNIT"/>
    <property type="match status" value="1"/>
</dbReference>
<keyword evidence="1" id="KW-0963">Cytoplasm</keyword>
<feature type="coiled-coil region" evidence="10">
    <location>
        <begin position="420"/>
        <end position="454"/>
    </location>
</feature>
<evidence type="ECO:0000256" key="6">
    <source>
        <dbReference type="ARBA" id="ARBA00023155"/>
    </source>
</evidence>
<dbReference type="PROSITE" id="PS50071">
    <property type="entry name" value="HOMEOBOX_2"/>
    <property type="match status" value="1"/>
</dbReference>
<keyword evidence="6 8" id="KW-0371">Homeobox</keyword>
<dbReference type="Pfam" id="PF01399">
    <property type="entry name" value="PCI"/>
    <property type="match status" value="1"/>
</dbReference>
<dbReference type="PANTHER" id="PTHR14005:SF0">
    <property type="entry name" value="EUKARYOTIC TRANSLATION INITIATION FACTOR 3 SUBUNIT A"/>
    <property type="match status" value="1"/>
</dbReference>
<keyword evidence="2" id="KW-0396">Initiation factor</keyword>
<organism evidence="14 15">
    <name type="scientific">Xenotaenia resolanae</name>
    <dbReference type="NCBI Taxonomy" id="208358"/>
    <lineage>
        <taxon>Eukaryota</taxon>
        <taxon>Metazoa</taxon>
        <taxon>Chordata</taxon>
        <taxon>Craniata</taxon>
        <taxon>Vertebrata</taxon>
        <taxon>Euteleostomi</taxon>
        <taxon>Actinopterygii</taxon>
        <taxon>Neopterygii</taxon>
        <taxon>Teleostei</taxon>
        <taxon>Neoteleostei</taxon>
        <taxon>Acanthomorphata</taxon>
        <taxon>Ovalentaria</taxon>
        <taxon>Atherinomorphae</taxon>
        <taxon>Cyprinodontiformes</taxon>
        <taxon>Goodeidae</taxon>
        <taxon>Xenotaenia</taxon>
    </lineage>
</organism>
<feature type="compositionally biased region" description="Basic and acidic residues" evidence="11">
    <location>
        <begin position="674"/>
        <end position="726"/>
    </location>
</feature>
<dbReference type="Proteomes" id="UP001444071">
    <property type="component" value="Unassembled WGS sequence"/>
</dbReference>
<dbReference type="CDD" id="cd00086">
    <property type="entry name" value="homeodomain"/>
    <property type="match status" value="1"/>
</dbReference>
<keyword evidence="3" id="KW-0694">RNA-binding</keyword>
<feature type="compositionally biased region" description="Basic and acidic residues" evidence="11">
    <location>
        <begin position="747"/>
        <end position="768"/>
    </location>
</feature>
<evidence type="ECO:0000256" key="11">
    <source>
        <dbReference type="SAM" id="MobiDB-lite"/>
    </source>
</evidence>
<feature type="domain" description="PCI" evidence="13">
    <location>
        <begin position="68"/>
        <end position="251"/>
    </location>
</feature>
<dbReference type="SMART" id="SM00088">
    <property type="entry name" value="PINT"/>
    <property type="match status" value="1"/>
</dbReference>
<dbReference type="PROSITE" id="PS00027">
    <property type="entry name" value="HOMEOBOX_1"/>
    <property type="match status" value="1"/>
</dbReference>
<dbReference type="EMBL" id="JAHRIM010030681">
    <property type="protein sequence ID" value="MEQ2264750.1"/>
    <property type="molecule type" value="Genomic_DNA"/>
</dbReference>
<evidence type="ECO:0000256" key="8">
    <source>
        <dbReference type="PROSITE-ProRule" id="PRU00108"/>
    </source>
</evidence>
<evidence type="ECO:0000256" key="2">
    <source>
        <dbReference type="ARBA" id="ARBA00022540"/>
    </source>
</evidence>
<evidence type="ECO:0000256" key="9">
    <source>
        <dbReference type="RuleBase" id="RU000682"/>
    </source>
</evidence>
<evidence type="ECO:0000256" key="1">
    <source>
        <dbReference type="ARBA" id="ARBA00022490"/>
    </source>
</evidence>
<evidence type="ECO:0000256" key="3">
    <source>
        <dbReference type="ARBA" id="ARBA00022884"/>
    </source>
</evidence>
<evidence type="ECO:0000259" key="12">
    <source>
        <dbReference type="PROSITE" id="PS50071"/>
    </source>
</evidence>
<reference evidence="14 15" key="1">
    <citation type="submission" date="2021-06" db="EMBL/GenBank/DDBJ databases">
        <authorList>
            <person name="Palmer J.M."/>
        </authorList>
    </citation>
    <scope>NUCLEOTIDE SEQUENCE [LARGE SCALE GENOMIC DNA]</scope>
    <source>
        <strain evidence="14 15">XR_2019</strain>
        <tissue evidence="14">Muscle</tissue>
    </source>
</reference>
<feature type="compositionally biased region" description="Acidic residues" evidence="11">
    <location>
        <begin position="735"/>
        <end position="746"/>
    </location>
</feature>
<evidence type="ECO:0000256" key="7">
    <source>
        <dbReference type="ARBA" id="ARBA00023242"/>
    </source>
</evidence>